<evidence type="ECO:0000256" key="1">
    <source>
        <dbReference type="ARBA" id="ARBA00000142"/>
    </source>
</evidence>
<name>D8M8W7_BLAHO</name>
<keyword evidence="6 9" id="KW-0819">tRNA processing</keyword>
<dbReference type="HAMAP" id="MF_03055">
    <property type="entry name" value="tRNA_methyltr_TrmB_euk"/>
    <property type="match status" value="1"/>
</dbReference>
<gene>
    <name evidence="10" type="ORF">GSBLH_T00004232001</name>
</gene>
<sequence>METKENFRPLKRYFRQRAHCNPLSHNDTFTYPQTPDDMDWSVHYPQYFDSQLPAQEQNKKATKQVSVLDVGCGYGGLTVALSTILPEELILGLEIRMKLCEYVDLRIKNLRQENEGQYQNASVLRTNAMKYLPNYIRKGQLSRMFFCFPDPHFKEKNHRRRIISPVLLSEYMYYLKPSTGSFTRSRMWRNCRCGTRSNWKTILVSSC</sequence>
<feature type="binding site" evidence="9">
    <location>
        <position position="147"/>
    </location>
    <ligand>
        <name>S-adenosyl-L-methionine</name>
        <dbReference type="ChEBI" id="CHEBI:59789"/>
    </ligand>
</feature>
<dbReference type="UniPathway" id="UPA00989"/>
<comment type="function">
    <text evidence="9">Catalyzes the formation of N(7)-methylguanine at position 46 (m7G46) in tRNA.</text>
</comment>
<keyword evidence="2 9" id="KW-0820">tRNA-binding</keyword>
<keyword evidence="5 9" id="KW-0949">S-adenosyl-L-methionine</keyword>
<dbReference type="OrthoDB" id="47276at2759"/>
<dbReference type="Pfam" id="PF02390">
    <property type="entry name" value="Methyltransf_4"/>
    <property type="match status" value="1"/>
</dbReference>
<proteinExistence type="inferred from homology"/>
<evidence type="ECO:0000256" key="6">
    <source>
        <dbReference type="ARBA" id="ARBA00022694"/>
    </source>
</evidence>
<keyword evidence="7 9" id="KW-0694">RNA-binding</keyword>
<dbReference type="RefSeq" id="XP_012898554.1">
    <property type="nucleotide sequence ID" value="XM_013043100.1"/>
</dbReference>
<protein>
    <recommendedName>
        <fullName evidence="9">tRNA (guanine-N(7)-)-methyltransferase</fullName>
        <ecNumber evidence="9">2.1.1.33</ecNumber>
    </recommendedName>
    <alternativeName>
        <fullName evidence="9">tRNA (guanine(46)-N(7))-methyltransferase</fullName>
    </alternativeName>
    <alternativeName>
        <fullName evidence="9">tRNA(m7G46)-methyltransferase</fullName>
    </alternativeName>
</protein>
<evidence type="ECO:0000256" key="3">
    <source>
        <dbReference type="ARBA" id="ARBA00022603"/>
    </source>
</evidence>
<evidence type="ECO:0000256" key="7">
    <source>
        <dbReference type="ARBA" id="ARBA00022884"/>
    </source>
</evidence>
<dbReference type="GO" id="GO:0000049">
    <property type="term" value="F:tRNA binding"/>
    <property type="evidence" value="ECO:0007669"/>
    <property type="project" value="UniProtKB-UniRule"/>
</dbReference>
<dbReference type="Proteomes" id="UP000008312">
    <property type="component" value="Unassembled WGS sequence"/>
</dbReference>
<evidence type="ECO:0000313" key="11">
    <source>
        <dbReference type="Proteomes" id="UP000008312"/>
    </source>
</evidence>
<evidence type="ECO:0000313" key="10">
    <source>
        <dbReference type="EMBL" id="CBK24506.2"/>
    </source>
</evidence>
<keyword evidence="11" id="KW-1185">Reference proteome</keyword>
<keyword evidence="4 9" id="KW-0808">Transferase</keyword>
<dbReference type="InterPro" id="IPR003358">
    <property type="entry name" value="tRNA_(Gua-N-7)_MeTrfase_Trmb"/>
</dbReference>
<evidence type="ECO:0000256" key="9">
    <source>
        <dbReference type="HAMAP-Rule" id="MF_03055"/>
    </source>
</evidence>
<feature type="binding site" evidence="9">
    <location>
        <begin position="127"/>
        <end position="128"/>
    </location>
    <ligand>
        <name>S-adenosyl-L-methionine</name>
        <dbReference type="ChEBI" id="CHEBI:59789"/>
    </ligand>
</feature>
<dbReference type="InParanoid" id="D8M8W7"/>
<dbReference type="InterPro" id="IPR025763">
    <property type="entry name" value="Trm8_euk"/>
</dbReference>
<dbReference type="GeneID" id="24921268"/>
<evidence type="ECO:0000256" key="5">
    <source>
        <dbReference type="ARBA" id="ARBA00022691"/>
    </source>
</evidence>
<reference evidence="10" key="1">
    <citation type="submission" date="2010-02" db="EMBL/GenBank/DDBJ databases">
        <title>Sequencing and annotation of the Blastocystis hominis genome.</title>
        <authorList>
            <person name="Wincker P."/>
        </authorList>
    </citation>
    <scope>NUCLEOTIDE SEQUENCE</scope>
    <source>
        <strain evidence="10">Singapore isolate B</strain>
    </source>
</reference>
<dbReference type="GO" id="GO:0005634">
    <property type="term" value="C:nucleus"/>
    <property type="evidence" value="ECO:0007669"/>
    <property type="project" value="UniProtKB-SubCell"/>
</dbReference>
<dbReference type="SUPFAM" id="SSF53335">
    <property type="entry name" value="S-adenosyl-L-methionine-dependent methyltransferases"/>
    <property type="match status" value="1"/>
</dbReference>
<dbReference type="EMBL" id="FN668688">
    <property type="protein sequence ID" value="CBK24506.2"/>
    <property type="molecule type" value="Genomic_DNA"/>
</dbReference>
<dbReference type="GO" id="GO:0043527">
    <property type="term" value="C:tRNA methyltransferase complex"/>
    <property type="evidence" value="ECO:0007669"/>
    <property type="project" value="TreeGrafter"/>
</dbReference>
<keyword evidence="3 9" id="KW-0489">Methyltransferase</keyword>
<accession>D8M8W7</accession>
<comment type="catalytic activity">
    <reaction evidence="1 9">
        <text>guanosine(46) in tRNA + S-adenosyl-L-methionine = N(7)-methylguanosine(46) in tRNA + S-adenosyl-L-homocysteine</text>
        <dbReference type="Rhea" id="RHEA:42708"/>
        <dbReference type="Rhea" id="RHEA-COMP:10188"/>
        <dbReference type="Rhea" id="RHEA-COMP:10189"/>
        <dbReference type="ChEBI" id="CHEBI:57856"/>
        <dbReference type="ChEBI" id="CHEBI:59789"/>
        <dbReference type="ChEBI" id="CHEBI:74269"/>
        <dbReference type="ChEBI" id="CHEBI:74480"/>
        <dbReference type="EC" id="2.1.1.33"/>
    </reaction>
</comment>
<dbReference type="GO" id="GO:0008176">
    <property type="term" value="F:tRNA (guanine(46)-N7)-methyltransferase activity"/>
    <property type="evidence" value="ECO:0007669"/>
    <property type="project" value="UniProtKB-UniRule"/>
</dbReference>
<evidence type="ECO:0000256" key="4">
    <source>
        <dbReference type="ARBA" id="ARBA00022679"/>
    </source>
</evidence>
<dbReference type="AlphaFoldDB" id="D8M8W7"/>
<dbReference type="PANTHER" id="PTHR23417:SF16">
    <property type="entry name" value="TRNA (GUANINE-N(7)-)-METHYLTRANSFERASE"/>
    <property type="match status" value="1"/>
</dbReference>
<evidence type="ECO:0000256" key="2">
    <source>
        <dbReference type="ARBA" id="ARBA00022555"/>
    </source>
</evidence>
<dbReference type="EC" id="2.1.1.33" evidence="9"/>
<comment type="caution">
    <text evidence="9">Lacks conserved residue(s) required for the propagation of feature annotation.</text>
</comment>
<organism evidence="10">
    <name type="scientific">Blastocystis hominis</name>
    <dbReference type="NCBI Taxonomy" id="12968"/>
    <lineage>
        <taxon>Eukaryota</taxon>
        <taxon>Sar</taxon>
        <taxon>Stramenopiles</taxon>
        <taxon>Bigyra</taxon>
        <taxon>Opalozoa</taxon>
        <taxon>Opalinata</taxon>
        <taxon>Blastocystidae</taxon>
        <taxon>Blastocystis</taxon>
    </lineage>
</organism>
<dbReference type="FunCoup" id="D8M8W7">
    <property type="interactions" value="222"/>
</dbReference>
<feature type="binding site" evidence="9">
    <location>
        <begin position="94"/>
        <end position="95"/>
    </location>
    <ligand>
        <name>S-adenosyl-L-methionine</name>
        <dbReference type="ChEBI" id="CHEBI:59789"/>
    </ligand>
</feature>
<feature type="binding site" evidence="9">
    <location>
        <position position="71"/>
    </location>
    <ligand>
        <name>S-adenosyl-L-methionine</name>
        <dbReference type="ChEBI" id="CHEBI:59789"/>
    </ligand>
</feature>
<dbReference type="PROSITE" id="PS51625">
    <property type="entry name" value="SAM_MT_TRMB"/>
    <property type="match status" value="1"/>
</dbReference>
<dbReference type="InterPro" id="IPR029063">
    <property type="entry name" value="SAM-dependent_MTases_sf"/>
</dbReference>
<dbReference type="Gene3D" id="3.40.50.150">
    <property type="entry name" value="Vaccinia Virus protein VP39"/>
    <property type="match status" value="1"/>
</dbReference>
<dbReference type="CDD" id="cd02440">
    <property type="entry name" value="AdoMet_MTases"/>
    <property type="match status" value="1"/>
</dbReference>
<comment type="pathway">
    <text evidence="9">tRNA modification; N(7)-methylguanine-tRNA biosynthesis.</text>
</comment>
<comment type="subcellular location">
    <subcellularLocation>
        <location evidence="9">Nucleus</location>
    </subcellularLocation>
</comment>
<comment type="similarity">
    <text evidence="9">Belongs to the class I-like SAM-binding methyltransferase superfamily. TrmB family.</text>
</comment>
<dbReference type="PANTHER" id="PTHR23417">
    <property type="entry name" value="3-DEOXY-D-MANNO-OCTULOSONIC-ACID TRANSFERASE/TRNA GUANINE-N 7 - -METHYLTRANSFERASE"/>
    <property type="match status" value="1"/>
</dbReference>
<feature type="active site" evidence="9">
    <location>
        <position position="150"/>
    </location>
</feature>
<evidence type="ECO:0000256" key="8">
    <source>
        <dbReference type="ARBA" id="ARBA00023242"/>
    </source>
</evidence>
<keyword evidence="8 9" id="KW-0539">Nucleus</keyword>
<dbReference type="OMA" id="LPNYFAK"/>